<feature type="non-terminal residue" evidence="1">
    <location>
        <position position="93"/>
    </location>
</feature>
<reference evidence="1 2" key="1">
    <citation type="journal article" date="2019" name="Sci. Rep.">
        <title>Orb-weaving spider Araneus ventricosus genome elucidates the spidroin gene catalogue.</title>
        <authorList>
            <person name="Kono N."/>
            <person name="Nakamura H."/>
            <person name="Ohtoshi R."/>
            <person name="Moran D.A.P."/>
            <person name="Shinohara A."/>
            <person name="Yoshida Y."/>
            <person name="Fujiwara M."/>
            <person name="Mori M."/>
            <person name="Tomita M."/>
            <person name="Arakawa K."/>
        </authorList>
    </citation>
    <scope>NUCLEOTIDE SEQUENCE [LARGE SCALE GENOMIC DNA]</scope>
</reference>
<proteinExistence type="predicted"/>
<gene>
    <name evidence="1" type="ORF">AVEN_254086_1</name>
</gene>
<protein>
    <submittedName>
        <fullName evidence="1">Uncharacterized protein</fullName>
    </submittedName>
</protein>
<dbReference type="Proteomes" id="UP000499080">
    <property type="component" value="Unassembled WGS sequence"/>
</dbReference>
<evidence type="ECO:0000313" key="2">
    <source>
        <dbReference type="Proteomes" id="UP000499080"/>
    </source>
</evidence>
<keyword evidence="2" id="KW-1185">Reference proteome</keyword>
<sequence>MKGKGKSTGGGIVEWSAYVSTGTVVSNSQSKSFEAAGKWAMEKNLGTLYAGIYLNRDHLTRVTTSKLLEPNSKLRQDRRNYELHIIILSLLES</sequence>
<name>A0A4Y2BZW8_ARAVE</name>
<dbReference type="AlphaFoldDB" id="A0A4Y2BZW8"/>
<dbReference type="EMBL" id="BGPR01000126">
    <property type="protein sequence ID" value="GBL97035.1"/>
    <property type="molecule type" value="Genomic_DNA"/>
</dbReference>
<accession>A0A4Y2BZW8</accession>
<evidence type="ECO:0000313" key="1">
    <source>
        <dbReference type="EMBL" id="GBL97035.1"/>
    </source>
</evidence>
<comment type="caution">
    <text evidence="1">The sequence shown here is derived from an EMBL/GenBank/DDBJ whole genome shotgun (WGS) entry which is preliminary data.</text>
</comment>
<organism evidence="1 2">
    <name type="scientific">Araneus ventricosus</name>
    <name type="common">Orbweaver spider</name>
    <name type="synonym">Epeira ventricosa</name>
    <dbReference type="NCBI Taxonomy" id="182803"/>
    <lineage>
        <taxon>Eukaryota</taxon>
        <taxon>Metazoa</taxon>
        <taxon>Ecdysozoa</taxon>
        <taxon>Arthropoda</taxon>
        <taxon>Chelicerata</taxon>
        <taxon>Arachnida</taxon>
        <taxon>Araneae</taxon>
        <taxon>Araneomorphae</taxon>
        <taxon>Entelegynae</taxon>
        <taxon>Araneoidea</taxon>
        <taxon>Araneidae</taxon>
        <taxon>Araneus</taxon>
    </lineage>
</organism>